<evidence type="ECO:0008006" key="4">
    <source>
        <dbReference type="Google" id="ProtNLM"/>
    </source>
</evidence>
<reference evidence="2 3" key="1">
    <citation type="submission" date="2024-01" db="EMBL/GenBank/DDBJ databases">
        <title>Multi-omics insights into the function and evolution of sodium benzoate biodegradation pathways in Benzoatithermus flavus gen. nov., sp. nov. from hot spring.</title>
        <authorList>
            <person name="Hu C.-J."/>
            <person name="Li W.-J."/>
        </authorList>
    </citation>
    <scope>NUCLEOTIDE SEQUENCE [LARGE SCALE GENOMIC DNA]</scope>
    <source>
        <strain evidence="2 3">SYSU G07066</strain>
    </source>
</reference>
<keyword evidence="1" id="KW-0732">Signal</keyword>
<protein>
    <recommendedName>
        <fullName evidence="4">LTXXQ motif family protein</fullName>
    </recommendedName>
</protein>
<gene>
    <name evidence="2" type="ORF">U1T56_08000</name>
</gene>
<evidence type="ECO:0000313" key="2">
    <source>
        <dbReference type="EMBL" id="MEK0083090.1"/>
    </source>
</evidence>
<comment type="caution">
    <text evidence="2">The sequence shown here is derived from an EMBL/GenBank/DDBJ whole genome shotgun (WGS) entry which is preliminary data.</text>
</comment>
<dbReference type="RefSeq" id="WP_418158937.1">
    <property type="nucleotide sequence ID" value="NZ_JBBLZC010000006.1"/>
</dbReference>
<accession>A0ABU8XPF0</accession>
<dbReference type="Proteomes" id="UP001375743">
    <property type="component" value="Unassembled WGS sequence"/>
</dbReference>
<evidence type="ECO:0000256" key="1">
    <source>
        <dbReference type="SAM" id="SignalP"/>
    </source>
</evidence>
<feature type="chain" id="PRO_5045492612" description="LTXXQ motif family protein" evidence="1">
    <location>
        <begin position="28"/>
        <end position="207"/>
    </location>
</feature>
<feature type="signal peptide" evidence="1">
    <location>
        <begin position="1"/>
        <end position="27"/>
    </location>
</feature>
<name>A0ABU8XPF0_9PROT</name>
<organism evidence="2 3">
    <name type="scientific">Benzoatithermus flavus</name>
    <dbReference type="NCBI Taxonomy" id="3108223"/>
    <lineage>
        <taxon>Bacteria</taxon>
        <taxon>Pseudomonadati</taxon>
        <taxon>Pseudomonadota</taxon>
        <taxon>Alphaproteobacteria</taxon>
        <taxon>Geminicoccales</taxon>
        <taxon>Geminicoccaceae</taxon>
        <taxon>Benzoatithermus</taxon>
    </lineage>
</organism>
<keyword evidence="3" id="KW-1185">Reference proteome</keyword>
<dbReference type="EMBL" id="JBBLZC010000006">
    <property type="protein sequence ID" value="MEK0083090.1"/>
    <property type="molecule type" value="Genomic_DNA"/>
</dbReference>
<evidence type="ECO:0000313" key="3">
    <source>
        <dbReference type="Proteomes" id="UP001375743"/>
    </source>
</evidence>
<sequence>MRTIGTIRCAAAGGLLLALATVLPAGAAQESDWPCVQRLVPSLEAGQMWSGPPLDSVAGRPAPPELDQLARALIDPDLAPEAMDAKVRAFADAMPAEQRAERLTLLFRTALDRLNEERANLIAGIKRYAKRQRALAEKITAETRDLAAAKKDAPGDGPRLQELQAAYDWDTRVFTDRARQLRLVCDQPVRLEQRAFALARAIQGHLP</sequence>
<proteinExistence type="predicted"/>